<name>A0A0S1S1F0_9CAUD</name>
<organism evidence="1 2">
    <name type="scientific">Klebsiella phage vB_KpnM_KB57</name>
    <dbReference type="NCBI Taxonomy" id="1719140"/>
    <lineage>
        <taxon>Viruses</taxon>
        <taxon>Duplodnaviria</taxon>
        <taxon>Heunggongvirae</taxon>
        <taxon>Uroviricota</taxon>
        <taxon>Caudoviricetes</taxon>
        <taxon>Vequintavirinae</taxon>
        <taxon>Mydovirus</taxon>
        <taxon>Mydovirus KB57</taxon>
    </lineage>
</organism>
<proteinExistence type="predicted"/>
<dbReference type="RefSeq" id="YP_009187712.1">
    <property type="nucleotide sequence ID" value="NC_028659.1"/>
</dbReference>
<evidence type="ECO:0000313" key="2">
    <source>
        <dbReference type="Proteomes" id="UP000203990"/>
    </source>
</evidence>
<accession>A0A0S1S1F0</accession>
<dbReference type="Proteomes" id="UP000203990">
    <property type="component" value="Segment"/>
</dbReference>
<dbReference type="EMBL" id="KT934943">
    <property type="protein sequence ID" value="ALM02486.1"/>
    <property type="molecule type" value="Genomic_DNA"/>
</dbReference>
<keyword evidence="2" id="KW-1185">Reference proteome</keyword>
<reference evidence="1 2" key="1">
    <citation type="submission" date="2015-10" db="EMBL/GenBank/DDBJ databases">
        <title>Complete genome sequence of Klebsiella pneumoniae bacteriophage vB_KpnM_KB57.</title>
        <authorList>
            <person name="Volozhantsev N.V."/>
            <person name="Popova A.V."/>
            <person name="Krasilnikova V.M."/>
            <person name="Bogun A.G."/>
        </authorList>
    </citation>
    <scope>NUCLEOTIDE SEQUENCE [LARGE SCALE GENOMIC DNA]</scope>
</reference>
<sequence>MSRLAKLNRRKKMLKEKQKNITATFQVCREAMKANLITPSQRQLIRDILRPVLHDLEGEVRDVTLHIQEELVKRYQEDT</sequence>
<dbReference type="GeneID" id="26523065"/>
<evidence type="ECO:0000313" key="1">
    <source>
        <dbReference type="EMBL" id="ALM02486.1"/>
    </source>
</evidence>
<gene>
    <name evidence="1" type="ORF">KB57_099</name>
</gene>
<protein>
    <submittedName>
        <fullName evidence="1">Uncharacterized protein</fullName>
    </submittedName>
</protein>
<dbReference type="OrthoDB" id="22995at10239"/>
<dbReference type="KEGG" id="vg:26523065"/>